<comment type="cofactor">
    <cofactor evidence="1">
        <name>Zn(2+)</name>
        <dbReference type="ChEBI" id="CHEBI:29105"/>
    </cofactor>
</comment>
<accession>A0A6M1QTQ5</accession>
<reference evidence="6 7" key="1">
    <citation type="submission" date="2020-02" db="EMBL/GenBank/DDBJ databases">
        <title>Whole-genome analyses of novel actinobacteria.</title>
        <authorList>
            <person name="Sahin N."/>
        </authorList>
    </citation>
    <scope>NUCLEOTIDE SEQUENCE [LARGE SCALE GENOMIC DNA]</scope>
    <source>
        <strain evidence="6 7">KC13</strain>
    </source>
</reference>
<gene>
    <name evidence="6" type="ORF">G5C66_00215</name>
</gene>
<evidence type="ECO:0000256" key="5">
    <source>
        <dbReference type="ARBA" id="ARBA00024029"/>
    </source>
</evidence>
<keyword evidence="7" id="KW-1185">Reference proteome</keyword>
<sequence>MTAKLAEMTTLEAAQAADDGTVVVIPVGAFEQHGAGLPLATDQIRAEALADAVAEALPGKVVIGPGVPVGVSPHHQAFAGTVSLRPALFAAVVREYVESLAAHGWRRFLVVTGHGGNNATLGTLAQDLLRDRPDLEFAWTPVTVLAGDAVGAMELTPVSGHSGEAETAQMLHIAPHLVRHDLLDPGTTTPDQLDPFARLARSVRHPAVALPYDRLSPTGVLGDPRRATAEDGRAILAEATDRIVAFIKEWLDT</sequence>
<dbReference type="PANTHER" id="PTHR35005:SF1">
    <property type="entry name" value="2-AMINO-5-FORMYLAMINO-6-RIBOSYLAMINOPYRIMIDIN-4(3H)-ONE 5'-MONOPHOSPHATE DEFORMYLASE"/>
    <property type="match status" value="1"/>
</dbReference>
<protein>
    <submittedName>
        <fullName evidence="6">Creatininase family protein</fullName>
    </submittedName>
</protein>
<evidence type="ECO:0000256" key="4">
    <source>
        <dbReference type="ARBA" id="ARBA00022833"/>
    </source>
</evidence>
<comment type="similarity">
    <text evidence="5">Belongs to the creatininase superfamily.</text>
</comment>
<evidence type="ECO:0000313" key="6">
    <source>
        <dbReference type="EMBL" id="NGN91164.1"/>
    </source>
</evidence>
<dbReference type="PANTHER" id="PTHR35005">
    <property type="entry name" value="3-DEHYDRO-SCYLLO-INOSOSE HYDROLASE"/>
    <property type="match status" value="1"/>
</dbReference>
<dbReference type="Proteomes" id="UP000483261">
    <property type="component" value="Unassembled WGS sequence"/>
</dbReference>
<dbReference type="InterPro" id="IPR003785">
    <property type="entry name" value="Creatininase/forma_Hydrolase"/>
</dbReference>
<dbReference type="InterPro" id="IPR024087">
    <property type="entry name" value="Creatininase-like_sf"/>
</dbReference>
<evidence type="ECO:0000313" key="7">
    <source>
        <dbReference type="Proteomes" id="UP000483261"/>
    </source>
</evidence>
<keyword evidence="4" id="KW-0862">Zinc</keyword>
<evidence type="ECO:0000256" key="3">
    <source>
        <dbReference type="ARBA" id="ARBA00022801"/>
    </source>
</evidence>
<keyword evidence="2" id="KW-0479">Metal-binding</keyword>
<dbReference type="AlphaFoldDB" id="A0A6M1QTQ5"/>
<keyword evidence="3" id="KW-0378">Hydrolase</keyword>
<dbReference type="GO" id="GO:0009231">
    <property type="term" value="P:riboflavin biosynthetic process"/>
    <property type="evidence" value="ECO:0007669"/>
    <property type="project" value="TreeGrafter"/>
</dbReference>
<dbReference type="EMBL" id="JAALAA010000001">
    <property type="protein sequence ID" value="NGN91164.1"/>
    <property type="molecule type" value="Genomic_DNA"/>
</dbReference>
<dbReference type="GO" id="GO:0016811">
    <property type="term" value="F:hydrolase activity, acting on carbon-nitrogen (but not peptide) bonds, in linear amides"/>
    <property type="evidence" value="ECO:0007669"/>
    <property type="project" value="TreeGrafter"/>
</dbReference>
<evidence type="ECO:0000256" key="1">
    <source>
        <dbReference type="ARBA" id="ARBA00001947"/>
    </source>
</evidence>
<comment type="caution">
    <text evidence="6">The sequence shown here is derived from an EMBL/GenBank/DDBJ whole genome shotgun (WGS) entry which is preliminary data.</text>
</comment>
<organism evidence="6 7">
    <name type="scientific">Nocardioides turkmenicus</name>
    <dbReference type="NCBI Taxonomy" id="2711220"/>
    <lineage>
        <taxon>Bacteria</taxon>
        <taxon>Bacillati</taxon>
        <taxon>Actinomycetota</taxon>
        <taxon>Actinomycetes</taxon>
        <taxon>Propionibacteriales</taxon>
        <taxon>Nocardioidaceae</taxon>
        <taxon>Nocardioides</taxon>
    </lineage>
</organism>
<name>A0A6M1QTQ5_9ACTN</name>
<proteinExistence type="inferred from homology"/>
<dbReference type="RefSeq" id="WP_165108552.1">
    <property type="nucleotide sequence ID" value="NZ_JAALAA010000001.1"/>
</dbReference>
<dbReference type="Gene3D" id="3.40.50.10310">
    <property type="entry name" value="Creatininase"/>
    <property type="match status" value="1"/>
</dbReference>
<dbReference type="SUPFAM" id="SSF102215">
    <property type="entry name" value="Creatininase"/>
    <property type="match status" value="1"/>
</dbReference>
<dbReference type="GO" id="GO:0046872">
    <property type="term" value="F:metal ion binding"/>
    <property type="evidence" value="ECO:0007669"/>
    <property type="project" value="UniProtKB-KW"/>
</dbReference>
<evidence type="ECO:0000256" key="2">
    <source>
        <dbReference type="ARBA" id="ARBA00022723"/>
    </source>
</evidence>
<dbReference type="Pfam" id="PF02633">
    <property type="entry name" value="Creatininase"/>
    <property type="match status" value="1"/>
</dbReference>